<dbReference type="AlphaFoldDB" id="A0A7W9AM81"/>
<evidence type="ECO:0000256" key="2">
    <source>
        <dbReference type="ARBA" id="ARBA00023136"/>
    </source>
</evidence>
<dbReference type="Gene3D" id="3.30.1330.60">
    <property type="entry name" value="OmpA-like domain"/>
    <property type="match status" value="1"/>
</dbReference>
<proteinExistence type="predicted"/>
<dbReference type="CDD" id="cd07185">
    <property type="entry name" value="OmpA_C-like"/>
    <property type="match status" value="1"/>
</dbReference>
<evidence type="ECO:0000313" key="8">
    <source>
        <dbReference type="Proteomes" id="UP000557739"/>
    </source>
</evidence>
<dbReference type="InterPro" id="IPR006664">
    <property type="entry name" value="OMP_bac"/>
</dbReference>
<dbReference type="PANTHER" id="PTHR30329:SF21">
    <property type="entry name" value="LIPOPROTEIN YIAD-RELATED"/>
    <property type="match status" value="1"/>
</dbReference>
<dbReference type="PRINTS" id="PR01021">
    <property type="entry name" value="OMPADOMAIN"/>
</dbReference>
<dbReference type="InterPro" id="IPR036737">
    <property type="entry name" value="OmpA-like_sf"/>
</dbReference>
<comment type="caution">
    <text evidence="7">The sequence shown here is derived from an EMBL/GenBank/DDBJ whole genome shotgun (WGS) entry which is preliminary data.</text>
</comment>
<keyword evidence="3" id="KW-0998">Cell outer membrane</keyword>
<keyword evidence="8" id="KW-1185">Reference proteome</keyword>
<reference evidence="7 8" key="1">
    <citation type="submission" date="2020-08" db="EMBL/GenBank/DDBJ databases">
        <title>Genomic Encyclopedia of Type Strains, Phase IV (KMG-IV): sequencing the most valuable type-strain genomes for metagenomic binning, comparative biology and taxonomic classification.</title>
        <authorList>
            <person name="Goeker M."/>
        </authorList>
    </citation>
    <scope>NUCLEOTIDE SEQUENCE [LARGE SCALE GENOMIC DNA]</scope>
    <source>
        <strain evidence="7 8">DSM 27244</strain>
    </source>
</reference>
<dbReference type="InterPro" id="IPR050330">
    <property type="entry name" value="Bact_OuterMem_StrucFunc"/>
</dbReference>
<evidence type="ECO:0000256" key="4">
    <source>
        <dbReference type="PROSITE-ProRule" id="PRU00473"/>
    </source>
</evidence>
<protein>
    <submittedName>
        <fullName evidence="7">Outer membrane protein OmpA-like peptidoglycan-associated protein</fullName>
    </submittedName>
</protein>
<feature type="chain" id="PRO_5031264592" evidence="5">
    <location>
        <begin position="23"/>
        <end position="254"/>
    </location>
</feature>
<evidence type="ECO:0000256" key="3">
    <source>
        <dbReference type="ARBA" id="ARBA00023237"/>
    </source>
</evidence>
<keyword evidence="5" id="KW-0732">Signal</keyword>
<feature type="domain" description="OmpA-like" evidence="6">
    <location>
        <begin position="131"/>
        <end position="247"/>
    </location>
</feature>
<gene>
    <name evidence="7" type="ORF">FHR19_000127</name>
</gene>
<organism evidence="7 8">
    <name type="scientific">Sphingomonas yantingensis</name>
    <dbReference type="NCBI Taxonomy" id="1241761"/>
    <lineage>
        <taxon>Bacteria</taxon>
        <taxon>Pseudomonadati</taxon>
        <taxon>Pseudomonadota</taxon>
        <taxon>Alphaproteobacteria</taxon>
        <taxon>Sphingomonadales</taxon>
        <taxon>Sphingomonadaceae</taxon>
        <taxon>Sphingomonas</taxon>
    </lineage>
</organism>
<dbReference type="PANTHER" id="PTHR30329">
    <property type="entry name" value="STATOR ELEMENT OF FLAGELLAR MOTOR COMPLEX"/>
    <property type="match status" value="1"/>
</dbReference>
<evidence type="ECO:0000256" key="5">
    <source>
        <dbReference type="SAM" id="SignalP"/>
    </source>
</evidence>
<evidence type="ECO:0000259" key="6">
    <source>
        <dbReference type="PROSITE" id="PS51123"/>
    </source>
</evidence>
<keyword evidence="2 4" id="KW-0472">Membrane</keyword>
<sequence length="254" mass="28022">MGNKRNLILLSMIGATASPALAQNWDWSGGRRGQPAIRLVGAGVPALYPELRASNRGRAFVLRNFDRNRDGRIQPIEAREANRAFEILADGRRDRFDWEARDRGAVVVVREGPGPWDRARMRGYGFRQTPRGATMTLAEEVLFATDSAVLRPGAIARLEPLADYLRATPGVRVAIDGHTDSRGTDAHNNALSLRRADAVRAAFDQMGVTSARFSTKGFGERQPVATNATAEGMRRNRRVEITLLGRRAAEFDGR</sequence>
<dbReference type="GO" id="GO:0009279">
    <property type="term" value="C:cell outer membrane"/>
    <property type="evidence" value="ECO:0007669"/>
    <property type="project" value="UniProtKB-SubCell"/>
</dbReference>
<accession>A0A7W9AM81</accession>
<dbReference type="Pfam" id="PF00691">
    <property type="entry name" value="OmpA"/>
    <property type="match status" value="1"/>
</dbReference>
<evidence type="ECO:0000256" key="1">
    <source>
        <dbReference type="ARBA" id="ARBA00004442"/>
    </source>
</evidence>
<dbReference type="Proteomes" id="UP000557739">
    <property type="component" value="Unassembled WGS sequence"/>
</dbReference>
<dbReference type="InterPro" id="IPR006665">
    <property type="entry name" value="OmpA-like"/>
</dbReference>
<dbReference type="RefSeq" id="WP_184023275.1">
    <property type="nucleotide sequence ID" value="NZ_JACIJJ010000001.1"/>
</dbReference>
<dbReference type="SUPFAM" id="SSF103088">
    <property type="entry name" value="OmpA-like"/>
    <property type="match status" value="1"/>
</dbReference>
<feature type="signal peptide" evidence="5">
    <location>
        <begin position="1"/>
        <end position="22"/>
    </location>
</feature>
<comment type="subcellular location">
    <subcellularLocation>
        <location evidence="1">Cell outer membrane</location>
    </subcellularLocation>
</comment>
<name>A0A7W9AM81_9SPHN</name>
<dbReference type="PROSITE" id="PS51123">
    <property type="entry name" value="OMPA_2"/>
    <property type="match status" value="1"/>
</dbReference>
<dbReference type="EMBL" id="JACIJJ010000001">
    <property type="protein sequence ID" value="MBB5696802.1"/>
    <property type="molecule type" value="Genomic_DNA"/>
</dbReference>
<evidence type="ECO:0000313" key="7">
    <source>
        <dbReference type="EMBL" id="MBB5696802.1"/>
    </source>
</evidence>